<dbReference type="InterPro" id="IPR036116">
    <property type="entry name" value="FN3_sf"/>
</dbReference>
<dbReference type="InterPro" id="IPR020635">
    <property type="entry name" value="Tyr_kinase_cat_dom"/>
</dbReference>
<dbReference type="FunFam" id="1.10.150.50:FF:000029">
    <property type="entry name" value="Ephrin type-A receptor 1"/>
    <property type="match status" value="1"/>
</dbReference>
<dbReference type="GO" id="GO:0030425">
    <property type="term" value="C:dendrite"/>
    <property type="evidence" value="ECO:0007669"/>
    <property type="project" value="TreeGrafter"/>
</dbReference>
<dbReference type="PROSITE" id="PS00790">
    <property type="entry name" value="RECEPTOR_TYR_KIN_V_1"/>
    <property type="match status" value="1"/>
</dbReference>
<dbReference type="Pfam" id="PF00536">
    <property type="entry name" value="SAM_1"/>
    <property type="match status" value="1"/>
</dbReference>
<dbReference type="Proteomes" id="UP000034805">
    <property type="component" value="Unassembled WGS sequence"/>
</dbReference>
<dbReference type="PROSITE" id="PS00107">
    <property type="entry name" value="PROTEIN_KINASE_ATP"/>
    <property type="match status" value="1"/>
</dbReference>
<evidence type="ECO:0000256" key="4">
    <source>
        <dbReference type="ARBA" id="ARBA00022553"/>
    </source>
</evidence>
<evidence type="ECO:0000256" key="5">
    <source>
        <dbReference type="ARBA" id="ARBA00022657"/>
    </source>
</evidence>
<dbReference type="GO" id="GO:0001525">
    <property type="term" value="P:angiogenesis"/>
    <property type="evidence" value="ECO:0007669"/>
    <property type="project" value="UniProtKB-KW"/>
</dbReference>
<dbReference type="InterPro" id="IPR009030">
    <property type="entry name" value="Growth_fac_rcpt_cys_sf"/>
</dbReference>
<reference evidence="28 29" key="1">
    <citation type="submission" date="2015-08" db="EMBL/GenBank/DDBJ databases">
        <title>The genome of the Asian arowana (Scleropages formosus).</title>
        <authorList>
            <person name="Tan M.H."/>
            <person name="Gan H.M."/>
            <person name="Croft L.J."/>
            <person name="Austin C.M."/>
        </authorList>
    </citation>
    <scope>NUCLEOTIDE SEQUENCE [LARGE SCALE GENOMIC DNA]</scope>
    <source>
        <strain evidence="28">Aro1</strain>
    </source>
</reference>
<dbReference type="Gene3D" id="2.60.40.1770">
    <property type="entry name" value="ephrin a2 ectodomain"/>
    <property type="match status" value="1"/>
</dbReference>
<evidence type="ECO:0000256" key="1">
    <source>
        <dbReference type="ARBA" id="ARBA00004251"/>
    </source>
</evidence>
<feature type="domain" description="SAM" evidence="25">
    <location>
        <begin position="1082"/>
        <end position="1146"/>
    </location>
</feature>
<evidence type="ECO:0000256" key="21">
    <source>
        <dbReference type="PROSITE-ProRule" id="PRU10141"/>
    </source>
</evidence>
<comment type="subcellular location">
    <subcellularLocation>
        <location evidence="1">Cell membrane</location>
        <topology evidence="1">Single-pass type I membrane protein</topology>
    </subcellularLocation>
</comment>
<dbReference type="InterPro" id="IPR000719">
    <property type="entry name" value="Prot_kinase_dom"/>
</dbReference>
<dbReference type="SUPFAM" id="SSF57184">
    <property type="entry name" value="Growth factor receptor domain"/>
    <property type="match status" value="1"/>
</dbReference>
<accession>A0A0P7VAW5</accession>
<feature type="domain" description="Fibronectin type-III" evidence="26">
    <location>
        <begin position="501"/>
        <end position="606"/>
    </location>
</feature>
<dbReference type="GO" id="GO:0005524">
    <property type="term" value="F:ATP binding"/>
    <property type="evidence" value="ECO:0007669"/>
    <property type="project" value="UniProtKB-UniRule"/>
</dbReference>
<dbReference type="InterPro" id="IPR001245">
    <property type="entry name" value="Ser-Thr/Tyr_kinase_cat_dom"/>
</dbReference>
<evidence type="ECO:0000256" key="6">
    <source>
        <dbReference type="ARBA" id="ARBA00022679"/>
    </source>
</evidence>
<dbReference type="InterPro" id="IPR011009">
    <property type="entry name" value="Kinase-like_dom_sf"/>
</dbReference>
<dbReference type="PANTHER" id="PTHR46877:SF20">
    <property type="entry name" value="RECEPTOR PROTEIN-TYROSINE KINASE"/>
    <property type="match status" value="1"/>
</dbReference>
<feature type="domain" description="Fibronectin type-III" evidence="26">
    <location>
        <begin position="609"/>
        <end position="707"/>
    </location>
</feature>
<keyword evidence="17" id="KW-0829">Tyrosine-protein kinase</keyword>
<dbReference type="InterPro" id="IPR013761">
    <property type="entry name" value="SAM/pointed_sf"/>
</dbReference>
<dbReference type="Pfam" id="PF07714">
    <property type="entry name" value="PK_Tyr_Ser-Thr"/>
    <property type="match status" value="1"/>
</dbReference>
<feature type="domain" description="Protein kinase" evidence="24">
    <location>
        <begin position="792"/>
        <end position="1053"/>
    </location>
</feature>
<dbReference type="PROSITE" id="PS50011">
    <property type="entry name" value="PROTEIN_KINASE_DOM"/>
    <property type="match status" value="1"/>
</dbReference>
<dbReference type="PROSITE" id="PS50105">
    <property type="entry name" value="SAM_DOMAIN"/>
    <property type="match status" value="1"/>
</dbReference>
<feature type="region of interest" description="Disordered" evidence="22">
    <location>
        <begin position="490"/>
        <end position="511"/>
    </location>
</feature>
<keyword evidence="3" id="KW-1003">Cell membrane</keyword>
<dbReference type="PROSITE" id="PS51550">
    <property type="entry name" value="EPH_LBD"/>
    <property type="match status" value="1"/>
</dbReference>
<dbReference type="InterPro" id="IPR001426">
    <property type="entry name" value="Tyr_kinase_rcpt_V_CS"/>
</dbReference>
<feature type="domain" description="Eph LBD" evidence="27">
    <location>
        <begin position="147"/>
        <end position="321"/>
    </location>
</feature>
<dbReference type="EC" id="2.7.10.1" evidence="2"/>
<evidence type="ECO:0000256" key="16">
    <source>
        <dbReference type="ARBA" id="ARBA00023136"/>
    </source>
</evidence>
<dbReference type="SMART" id="SM00219">
    <property type="entry name" value="TyrKc"/>
    <property type="match status" value="1"/>
</dbReference>
<dbReference type="CDD" id="cd00063">
    <property type="entry name" value="FN3"/>
    <property type="match status" value="2"/>
</dbReference>
<dbReference type="InterPro" id="IPR001090">
    <property type="entry name" value="Ephrin_rcpt_lig-bd_dom"/>
</dbReference>
<proteinExistence type="predicted"/>
<sequence>MPNAPKRRHSHQQVSHTRDRLPVKNEGVTQVTLQDNRRSREESVALATGGVAPPPLTIYGADPHSKGRGDERRLSLIERRSGVNESRARPGDFAGEQRAFGSRGTTDCVTRHKFHSLSAQMASRWTKRYLFSFLFINHIFLSLQTKQEVLLDMKALGADLGWLTSPSELGWEVVQTVVNGSMFYTYSVCNVVEGEQDNWLRTTFIQRQPKATRVFVELHFIVRDCNSFGSASLSCKETFNMYMAEADADVGTSFRKSLFRKVATVAPDEITSRGDLQVNVETRAVGPLSHKGFYLAFQDLGACVALLSVRVYYKTCRATVKSLATFPETVAGGESLTQVTGVCVENAASQDPPRIYCTADGEWVVPVVQCQCLPGYEATGESCQVNSAKHHNVYETSLLGRPWQGTQSVRGTCGDFSSLLSSGRMRSSGSRSVTDMPPLCVAPAACQPGFFKASGSGETCEPCPQNSDSSQLGAFYCSCQEGFFRPPQDPETSACTAPPSAPRNLEAVTTRSEVGKMELSWSPPMDTGGRDDLVYSVMCERCERGTCQPCGERVRFEPGPTGLREPRVTVMELEPHLNYTFTVEVRNGVSQFSSEKAATSLTTALCYTEPPKVRLDGQGTTSLSLSLAVSRRAQPHTTHRYELMYCKKDDANENAITTYTVLVLEKSSVQISDLAPGTVYVFRVRALSPEGNPLGYSTEHEFATLPEAATQDHTTLISGAVVGGAVMLLVVVAVLLLHRRRRNPHSRQGPEDTYFSNSDQLKPLKTYVDPHTYEDPNIAVLKFASEIHPNHIAKQKVIGAGEFGEVYRGLLKVPGRKETAVAIKTLKPGYTEKQRREFLSEASIMGQFSHQNIIRLEGVVTKYKHAMIVTEYMENGALDSYLRDHDGELSSYQLVGMLRGIAAGMKYLSEMNYVHRDLAARNILVNGNLECKVSDFGLSRVLEDDPEGTYTTSGGKIPIRWTAPEAIAYRKFTSASDVWSFGIVMWEVMAFGERPYWDMSNHEVMKAINEEFRLPAPMDCPSAVYQLMLQCWLQDRSKRPRFPDIVSLLDKLLRSPESLKTIADFDPRVSIRLPSTSGSDGSPFRSVSEWLESIKMSQYRENFTCAGITTMEQVLQMKNEDIRNIGVRLPGHLKRIAYSILGMKDQCSSLSVFSV</sequence>
<dbReference type="PROSITE" id="PS50853">
    <property type="entry name" value="FN3"/>
    <property type="match status" value="2"/>
</dbReference>
<evidence type="ECO:0000313" key="28">
    <source>
        <dbReference type="EMBL" id="KPP70246.1"/>
    </source>
</evidence>
<evidence type="ECO:0000259" key="24">
    <source>
        <dbReference type="PROSITE" id="PS50011"/>
    </source>
</evidence>
<dbReference type="Gene3D" id="2.10.50.10">
    <property type="entry name" value="Tumor Necrosis Factor Receptor, subunit A, domain 2"/>
    <property type="match status" value="1"/>
</dbReference>
<dbReference type="Gene3D" id="2.60.120.260">
    <property type="entry name" value="Galactose-binding domain-like"/>
    <property type="match status" value="1"/>
</dbReference>
<dbReference type="PROSITE" id="PS00109">
    <property type="entry name" value="PROTEIN_KINASE_TYR"/>
    <property type="match status" value="1"/>
</dbReference>
<keyword evidence="11" id="KW-0418">Kinase</keyword>
<evidence type="ECO:0000256" key="14">
    <source>
        <dbReference type="ARBA" id="ARBA00022889"/>
    </source>
</evidence>
<dbReference type="GO" id="GO:0007155">
    <property type="term" value="P:cell adhesion"/>
    <property type="evidence" value="ECO:0007669"/>
    <property type="project" value="UniProtKB-KW"/>
</dbReference>
<dbReference type="InterPro" id="IPR008266">
    <property type="entry name" value="Tyr_kinase_AS"/>
</dbReference>
<dbReference type="FunFam" id="1.10.510.10:FF:000019">
    <property type="entry name" value="Ephrin type-A receptor 5"/>
    <property type="match status" value="1"/>
</dbReference>
<feature type="region of interest" description="Disordered" evidence="22">
    <location>
        <begin position="1"/>
        <end position="29"/>
    </location>
</feature>
<dbReference type="GO" id="GO:0005886">
    <property type="term" value="C:plasma membrane"/>
    <property type="evidence" value="ECO:0007669"/>
    <property type="project" value="UniProtKB-SubCell"/>
</dbReference>
<evidence type="ECO:0000256" key="11">
    <source>
        <dbReference type="ARBA" id="ARBA00022777"/>
    </source>
</evidence>
<dbReference type="FunFam" id="2.60.120.260:FF:000023">
    <property type="entry name" value="Ephrin type-A receptor 2"/>
    <property type="match status" value="1"/>
</dbReference>
<dbReference type="GO" id="GO:0007411">
    <property type="term" value="P:axon guidance"/>
    <property type="evidence" value="ECO:0007669"/>
    <property type="project" value="TreeGrafter"/>
</dbReference>
<keyword evidence="15 23" id="KW-1133">Transmembrane helix</keyword>
<keyword evidence="4" id="KW-0597">Phosphoprotein</keyword>
<keyword evidence="9" id="KW-0677">Repeat</keyword>
<gene>
    <name evidence="28" type="ORF">Z043_110939</name>
</gene>
<name>A0A0P7VAW5_SCLFO</name>
<feature type="binding site" evidence="21">
    <location>
        <position position="824"/>
    </location>
    <ligand>
        <name>ATP</name>
        <dbReference type="ChEBI" id="CHEBI:30616"/>
    </ligand>
</feature>
<evidence type="ECO:0000256" key="10">
    <source>
        <dbReference type="ARBA" id="ARBA00022741"/>
    </source>
</evidence>
<dbReference type="SMART" id="SM00060">
    <property type="entry name" value="FN3"/>
    <property type="match status" value="2"/>
</dbReference>
<evidence type="ECO:0000256" key="17">
    <source>
        <dbReference type="ARBA" id="ARBA00023137"/>
    </source>
</evidence>
<dbReference type="Gene3D" id="1.10.150.50">
    <property type="entry name" value="Transcription Factor, Ets-1"/>
    <property type="match status" value="1"/>
</dbReference>
<comment type="catalytic activity">
    <reaction evidence="20">
        <text>L-tyrosyl-[protein] + ATP = O-phospho-L-tyrosyl-[protein] + ADP + H(+)</text>
        <dbReference type="Rhea" id="RHEA:10596"/>
        <dbReference type="Rhea" id="RHEA-COMP:10136"/>
        <dbReference type="Rhea" id="RHEA-COMP:20101"/>
        <dbReference type="ChEBI" id="CHEBI:15378"/>
        <dbReference type="ChEBI" id="CHEBI:30616"/>
        <dbReference type="ChEBI" id="CHEBI:46858"/>
        <dbReference type="ChEBI" id="CHEBI:61978"/>
        <dbReference type="ChEBI" id="CHEBI:456216"/>
        <dbReference type="EC" id="2.7.10.1"/>
    </reaction>
</comment>
<evidence type="ECO:0000256" key="9">
    <source>
        <dbReference type="ARBA" id="ARBA00022737"/>
    </source>
</evidence>
<organism evidence="28 29">
    <name type="scientific">Scleropages formosus</name>
    <name type="common">Asian bonytongue</name>
    <name type="synonym">Osteoglossum formosum</name>
    <dbReference type="NCBI Taxonomy" id="113540"/>
    <lineage>
        <taxon>Eukaryota</taxon>
        <taxon>Metazoa</taxon>
        <taxon>Chordata</taxon>
        <taxon>Craniata</taxon>
        <taxon>Vertebrata</taxon>
        <taxon>Euteleostomi</taxon>
        <taxon>Actinopterygii</taxon>
        <taxon>Neopterygii</taxon>
        <taxon>Teleostei</taxon>
        <taxon>Osteoglossocephala</taxon>
        <taxon>Osteoglossomorpha</taxon>
        <taxon>Osteoglossiformes</taxon>
        <taxon>Osteoglossidae</taxon>
        <taxon>Scleropages</taxon>
    </lineage>
</organism>
<dbReference type="SUPFAM" id="SSF47769">
    <property type="entry name" value="SAM/Pointed domain"/>
    <property type="match status" value="1"/>
</dbReference>
<dbReference type="PRINTS" id="PR00109">
    <property type="entry name" value="TYRKINASE"/>
</dbReference>
<dbReference type="Pfam" id="PF25599">
    <property type="entry name" value="Ephrin_CRD"/>
    <property type="match status" value="1"/>
</dbReference>
<protein>
    <recommendedName>
        <fullName evidence="2">receptor protein-tyrosine kinase</fullName>
        <ecNumber evidence="2">2.7.10.1</ecNumber>
    </recommendedName>
</protein>
<dbReference type="InterPro" id="IPR050449">
    <property type="entry name" value="Ephrin_rcpt_TKs"/>
</dbReference>
<dbReference type="Gene3D" id="3.30.200.20">
    <property type="entry name" value="Phosphorylase Kinase, domain 1"/>
    <property type="match status" value="1"/>
</dbReference>
<evidence type="ECO:0000256" key="18">
    <source>
        <dbReference type="ARBA" id="ARBA00023170"/>
    </source>
</evidence>
<dbReference type="InterPro" id="IPR027936">
    <property type="entry name" value="Eph_TM"/>
</dbReference>
<dbReference type="EMBL" id="JARO02003562">
    <property type="protein sequence ID" value="KPP70246.1"/>
    <property type="molecule type" value="Genomic_DNA"/>
</dbReference>
<dbReference type="FunFam" id="2.60.40.1770:FF:000001">
    <property type="entry name" value="Ephrin type-A receptor 5"/>
    <property type="match status" value="1"/>
</dbReference>
<dbReference type="SUPFAM" id="SSF49265">
    <property type="entry name" value="Fibronectin type III"/>
    <property type="match status" value="1"/>
</dbReference>
<dbReference type="SMART" id="SM00615">
    <property type="entry name" value="EPH_lbd"/>
    <property type="match status" value="1"/>
</dbReference>
<dbReference type="Gene3D" id="2.60.40.10">
    <property type="entry name" value="Immunoglobulins"/>
    <property type="match status" value="2"/>
</dbReference>
<evidence type="ECO:0000256" key="13">
    <source>
        <dbReference type="ARBA" id="ARBA00022843"/>
    </source>
</evidence>
<dbReference type="FunFam" id="2.60.40.10:FF:002007">
    <property type="entry name" value="Eph receptor A2 a"/>
    <property type="match status" value="1"/>
</dbReference>
<feature type="transmembrane region" description="Helical" evidence="23">
    <location>
        <begin position="716"/>
        <end position="737"/>
    </location>
</feature>
<dbReference type="FunFam" id="2.60.40.10:FF:000059">
    <property type="entry name" value="Ephrin type-A receptor 6"/>
    <property type="match status" value="1"/>
</dbReference>
<dbReference type="STRING" id="113540.ENSSFOP00015071073"/>
<dbReference type="FunFam" id="2.10.50.10:FF:000001">
    <property type="entry name" value="Ephrin type-A receptor 5"/>
    <property type="match status" value="1"/>
</dbReference>
<evidence type="ECO:0000256" key="23">
    <source>
        <dbReference type="SAM" id="Phobius"/>
    </source>
</evidence>
<dbReference type="Pfam" id="PF01404">
    <property type="entry name" value="Ephrin_lbd"/>
    <property type="match status" value="1"/>
</dbReference>
<comment type="caution">
    <text evidence="28">The sequence shown here is derived from an EMBL/GenBank/DDBJ whole genome shotgun (WGS) entry which is preliminary data.</text>
</comment>
<dbReference type="SUPFAM" id="SSF49785">
    <property type="entry name" value="Galactose-binding domain-like"/>
    <property type="match status" value="1"/>
</dbReference>
<dbReference type="AlphaFoldDB" id="A0A0P7VAW5"/>
<dbReference type="InterPro" id="IPR008979">
    <property type="entry name" value="Galactose-bd-like_sf"/>
</dbReference>
<evidence type="ECO:0000256" key="2">
    <source>
        <dbReference type="ARBA" id="ARBA00011902"/>
    </source>
</evidence>
<feature type="compositionally biased region" description="Basic residues" evidence="22">
    <location>
        <begin position="1"/>
        <end position="11"/>
    </location>
</feature>
<evidence type="ECO:0000259" key="26">
    <source>
        <dbReference type="PROSITE" id="PS50853"/>
    </source>
</evidence>
<dbReference type="Gene3D" id="1.10.510.10">
    <property type="entry name" value="Transferase(Phosphotransferase) domain 1"/>
    <property type="match status" value="1"/>
</dbReference>
<evidence type="ECO:0000259" key="27">
    <source>
        <dbReference type="PROSITE" id="PS51550"/>
    </source>
</evidence>
<dbReference type="FunFam" id="3.30.200.20:FF:000001">
    <property type="entry name" value="Ephrin type-A receptor 5"/>
    <property type="match status" value="1"/>
</dbReference>
<keyword evidence="13" id="KW-0832">Ubl conjugation</keyword>
<dbReference type="GO" id="GO:0005005">
    <property type="term" value="F:transmembrane-ephrin receptor activity"/>
    <property type="evidence" value="ECO:0007669"/>
    <property type="project" value="TreeGrafter"/>
</dbReference>
<keyword evidence="12 21" id="KW-0067">ATP-binding</keyword>
<keyword evidence="7 23" id="KW-0812">Transmembrane</keyword>
<feature type="region of interest" description="Disordered" evidence="22">
    <location>
        <begin position="80"/>
        <end position="100"/>
    </location>
</feature>
<dbReference type="InterPro" id="IPR017441">
    <property type="entry name" value="Protein_kinase_ATP_BS"/>
</dbReference>
<evidence type="ECO:0000256" key="7">
    <source>
        <dbReference type="ARBA" id="ARBA00022692"/>
    </source>
</evidence>
<keyword evidence="18" id="KW-0675">Receptor</keyword>
<keyword evidence="8" id="KW-0732">Signal</keyword>
<evidence type="ECO:0000256" key="20">
    <source>
        <dbReference type="ARBA" id="ARBA00051243"/>
    </source>
</evidence>
<dbReference type="Pfam" id="PF14575">
    <property type="entry name" value="EphA2_TM"/>
    <property type="match status" value="1"/>
</dbReference>
<evidence type="ECO:0000313" key="29">
    <source>
        <dbReference type="Proteomes" id="UP000034805"/>
    </source>
</evidence>
<keyword evidence="5" id="KW-0037">Angiogenesis</keyword>
<dbReference type="PANTHER" id="PTHR46877">
    <property type="entry name" value="EPH RECEPTOR A5"/>
    <property type="match status" value="1"/>
</dbReference>
<evidence type="ECO:0000259" key="25">
    <source>
        <dbReference type="PROSITE" id="PS50105"/>
    </source>
</evidence>
<dbReference type="InterPro" id="IPR013783">
    <property type="entry name" value="Ig-like_fold"/>
</dbReference>
<keyword evidence="10 21" id="KW-0547">Nucleotide-binding</keyword>
<dbReference type="InterPro" id="IPR003961">
    <property type="entry name" value="FN3_dom"/>
</dbReference>
<feature type="compositionally biased region" description="Basic and acidic residues" evidence="22">
    <location>
        <begin position="80"/>
        <end position="90"/>
    </location>
</feature>
<evidence type="ECO:0000256" key="19">
    <source>
        <dbReference type="ARBA" id="ARBA00023180"/>
    </source>
</evidence>
<keyword evidence="14" id="KW-0130">Cell adhesion</keyword>
<keyword evidence="16 23" id="KW-0472">Membrane</keyword>
<dbReference type="Pfam" id="PF00041">
    <property type="entry name" value="fn3"/>
    <property type="match status" value="2"/>
</dbReference>
<evidence type="ECO:0000256" key="8">
    <source>
        <dbReference type="ARBA" id="ARBA00022729"/>
    </source>
</evidence>
<evidence type="ECO:0000256" key="15">
    <source>
        <dbReference type="ARBA" id="ARBA00022989"/>
    </source>
</evidence>
<dbReference type="InterPro" id="IPR001660">
    <property type="entry name" value="SAM"/>
</dbReference>
<dbReference type="SMART" id="SM00454">
    <property type="entry name" value="SAM"/>
    <property type="match status" value="1"/>
</dbReference>
<keyword evidence="6" id="KW-0808">Transferase</keyword>
<keyword evidence="19" id="KW-0325">Glycoprotein</keyword>
<evidence type="ECO:0000256" key="12">
    <source>
        <dbReference type="ARBA" id="ARBA00022840"/>
    </source>
</evidence>
<evidence type="ECO:0000256" key="22">
    <source>
        <dbReference type="SAM" id="MobiDB-lite"/>
    </source>
</evidence>
<evidence type="ECO:0000256" key="3">
    <source>
        <dbReference type="ARBA" id="ARBA00022475"/>
    </source>
</evidence>
<dbReference type="SUPFAM" id="SSF56112">
    <property type="entry name" value="Protein kinase-like (PK-like)"/>
    <property type="match status" value="1"/>
</dbReference>